<evidence type="ECO:0000256" key="8">
    <source>
        <dbReference type="ARBA" id="ARBA00023136"/>
    </source>
</evidence>
<evidence type="ECO:0000313" key="12">
    <source>
        <dbReference type="EMBL" id="KAK9695441.1"/>
    </source>
</evidence>
<dbReference type="Proteomes" id="UP001458880">
    <property type="component" value="Unassembled WGS sequence"/>
</dbReference>
<feature type="transmembrane region" description="Helical" evidence="11">
    <location>
        <begin position="293"/>
        <end position="315"/>
    </location>
</feature>
<evidence type="ECO:0000256" key="7">
    <source>
        <dbReference type="ARBA" id="ARBA00023002"/>
    </source>
</evidence>
<feature type="disulfide bond" evidence="10">
    <location>
        <begin position="65"/>
        <end position="74"/>
    </location>
</feature>
<keyword evidence="9" id="KW-0479">Metal-binding</keyword>
<keyword evidence="9" id="KW-0915">Sodium</keyword>
<reference evidence="12 13" key="1">
    <citation type="journal article" date="2024" name="BMC Genomics">
        <title>De novo assembly and annotation of Popillia japonica's genome with initial clues to its potential as an invasive pest.</title>
        <authorList>
            <person name="Cucini C."/>
            <person name="Boschi S."/>
            <person name="Funari R."/>
            <person name="Cardaioli E."/>
            <person name="Iannotti N."/>
            <person name="Marturano G."/>
            <person name="Paoli F."/>
            <person name="Bruttini M."/>
            <person name="Carapelli A."/>
            <person name="Frati F."/>
            <person name="Nardi F."/>
        </authorList>
    </citation>
    <scope>NUCLEOTIDE SEQUENCE [LARGE SCALE GENOMIC DNA]</scope>
    <source>
        <strain evidence="12">DMR45628</strain>
    </source>
</reference>
<dbReference type="PROSITE" id="PS50267">
    <property type="entry name" value="NA_NEUROTRAN_SYMP_3"/>
    <property type="match status" value="1"/>
</dbReference>
<evidence type="ECO:0000256" key="1">
    <source>
        <dbReference type="ARBA" id="ARBA00004141"/>
    </source>
</evidence>
<evidence type="ECO:0000256" key="6">
    <source>
        <dbReference type="ARBA" id="ARBA00022989"/>
    </source>
</evidence>
<name>A0AAW1IYJ0_POPJA</name>
<feature type="transmembrane region" description="Helical" evidence="11">
    <location>
        <begin position="177"/>
        <end position="197"/>
    </location>
</feature>
<keyword evidence="5" id="KW-0769">Symport</keyword>
<keyword evidence="6 11" id="KW-1133">Transmembrane helix</keyword>
<evidence type="ECO:0000256" key="4">
    <source>
        <dbReference type="ARBA" id="ARBA00022692"/>
    </source>
</evidence>
<protein>
    <submittedName>
        <fullName evidence="12">Sodium:neurotransmitter symporter family</fullName>
    </submittedName>
</protein>
<keyword evidence="10" id="KW-1015">Disulfide bond</keyword>
<comment type="caution">
    <text evidence="12">The sequence shown here is derived from an EMBL/GenBank/DDBJ whole genome shotgun (WGS) entry which is preliminary data.</text>
</comment>
<dbReference type="SUPFAM" id="SSF51735">
    <property type="entry name" value="NAD(P)-binding Rossmann-fold domains"/>
    <property type="match status" value="1"/>
</dbReference>
<evidence type="ECO:0000256" key="5">
    <source>
        <dbReference type="ARBA" id="ARBA00022847"/>
    </source>
</evidence>
<dbReference type="Gene3D" id="3.40.50.720">
    <property type="entry name" value="NAD(P)-binding Rossmann-like Domain"/>
    <property type="match status" value="1"/>
</dbReference>
<gene>
    <name evidence="12" type="ORF">QE152_g32570</name>
</gene>
<organism evidence="12 13">
    <name type="scientific">Popillia japonica</name>
    <name type="common">Japanese beetle</name>
    <dbReference type="NCBI Taxonomy" id="7064"/>
    <lineage>
        <taxon>Eukaryota</taxon>
        <taxon>Metazoa</taxon>
        <taxon>Ecdysozoa</taxon>
        <taxon>Arthropoda</taxon>
        <taxon>Hexapoda</taxon>
        <taxon>Insecta</taxon>
        <taxon>Pterygota</taxon>
        <taxon>Neoptera</taxon>
        <taxon>Endopterygota</taxon>
        <taxon>Coleoptera</taxon>
        <taxon>Polyphaga</taxon>
        <taxon>Scarabaeiformia</taxon>
        <taxon>Scarabaeidae</taxon>
        <taxon>Rutelinae</taxon>
        <taxon>Popillia</taxon>
    </lineage>
</organism>
<accession>A0AAW1IYJ0</accession>
<evidence type="ECO:0000256" key="3">
    <source>
        <dbReference type="ARBA" id="ARBA00022448"/>
    </source>
</evidence>
<dbReference type="InterPro" id="IPR000175">
    <property type="entry name" value="Na/ntran_symport"/>
</dbReference>
<evidence type="ECO:0000313" key="13">
    <source>
        <dbReference type="Proteomes" id="UP001458880"/>
    </source>
</evidence>
<dbReference type="GO" id="GO:0046872">
    <property type="term" value="F:metal ion binding"/>
    <property type="evidence" value="ECO:0007669"/>
    <property type="project" value="UniProtKB-KW"/>
</dbReference>
<dbReference type="Pfam" id="PF00209">
    <property type="entry name" value="SNF"/>
    <property type="match status" value="1"/>
</dbReference>
<dbReference type="InterPro" id="IPR036291">
    <property type="entry name" value="NAD(P)-bd_dom_sf"/>
</dbReference>
<evidence type="ECO:0000256" key="9">
    <source>
        <dbReference type="PIRSR" id="PIRSR600175-1"/>
    </source>
</evidence>
<proteinExistence type="inferred from homology"/>
<dbReference type="EMBL" id="JASPKY010000481">
    <property type="protein sequence ID" value="KAK9695441.1"/>
    <property type="molecule type" value="Genomic_DNA"/>
</dbReference>
<evidence type="ECO:0000256" key="11">
    <source>
        <dbReference type="SAM" id="Phobius"/>
    </source>
</evidence>
<keyword evidence="4 11" id="KW-0812">Transmembrane</keyword>
<evidence type="ECO:0000256" key="2">
    <source>
        <dbReference type="ARBA" id="ARBA00006459"/>
    </source>
</evidence>
<comment type="subcellular location">
    <subcellularLocation>
        <location evidence="1">Membrane</location>
        <topology evidence="1">Multi-pass membrane protein</topology>
    </subcellularLocation>
</comment>
<keyword evidence="3" id="KW-0813">Transport</keyword>
<feature type="transmembrane region" description="Helical" evidence="11">
    <location>
        <begin position="321"/>
        <end position="339"/>
    </location>
</feature>
<dbReference type="GO" id="GO:0016491">
    <property type="term" value="F:oxidoreductase activity"/>
    <property type="evidence" value="ECO:0007669"/>
    <property type="project" value="UniProtKB-KW"/>
</dbReference>
<dbReference type="AlphaFoldDB" id="A0AAW1IYJ0"/>
<feature type="transmembrane region" description="Helical" evidence="11">
    <location>
        <begin position="124"/>
        <end position="144"/>
    </location>
</feature>
<feature type="transmembrane region" description="Helical" evidence="11">
    <location>
        <begin position="255"/>
        <end position="272"/>
    </location>
</feature>
<sequence length="536" mass="60501">MQTVLGQYTQSGVRMIKYVSPVGHGIAFTFISNMYLHCIMHGLLLADVTIYFLSSMRPELQWMKCPEVKHHWGCWNGTSNCTLNCVGPNNKTSGYHYFVRIYMENAELNPDTTKLIGVPSLSRTVLITSSWVLTSVILTQLIGVPSLSRTVLITSSWVLTSVILTQIYGYYQKVFVIIWNIAFFLIVFNTIAALILVPKKTLMNYIIRFNTSTFLNSDIWAETFTRAICYNGLGRAFHIMYGSYMSTTTASGTRSSFAIVYNFIIMYMCSIFSRCKLLKLKELAHLEDKNLKYLWEPGIVTYFINLPFSFGLTAVPHFWCLQYFFLCMCILLNTQLAHIFACEKILSEHHPALIRYRRYVLGGIALSAGLIGVGLSSKHERIDLLFNNAGIFACPYGNTEDGFEPQFGTNHLAHFCLTVLLLPRIIKNAPVRIVTVPSMLHKEAEIVGVIVYALHPGAIATNGQKYLTQSYSNIVTCAFEKISKCFFKTPLEDAQTTIFCAIDEKAGEESGLYYVVRKLTRPSSNAENMANAEKIM</sequence>
<keyword evidence="8 11" id="KW-0472">Membrane</keyword>
<keyword evidence="7" id="KW-0560">Oxidoreductase</keyword>
<feature type="binding site" evidence="9">
    <location>
        <position position="262"/>
    </location>
    <ligand>
        <name>Na(+)</name>
        <dbReference type="ChEBI" id="CHEBI:29101"/>
        <label>1</label>
    </ligand>
</feature>
<feature type="transmembrane region" description="Helical" evidence="11">
    <location>
        <begin position="359"/>
        <end position="377"/>
    </location>
</feature>
<dbReference type="PANTHER" id="PTHR43157">
    <property type="entry name" value="PHOSPHATIDYLINOSITOL-GLYCAN BIOSYNTHESIS CLASS F PROTEIN-RELATED"/>
    <property type="match status" value="1"/>
</dbReference>
<dbReference type="GO" id="GO:0016020">
    <property type="term" value="C:membrane"/>
    <property type="evidence" value="ECO:0007669"/>
    <property type="project" value="UniProtKB-SubCell"/>
</dbReference>
<dbReference type="InterPro" id="IPR037272">
    <property type="entry name" value="SNS_sf"/>
</dbReference>
<comment type="similarity">
    <text evidence="2">Belongs to the sodium:neurotransmitter symporter (SNF) (TC 2.A.22) family.</text>
</comment>
<keyword evidence="13" id="KW-1185">Reference proteome</keyword>
<dbReference type="SUPFAM" id="SSF161070">
    <property type="entry name" value="SNF-like"/>
    <property type="match status" value="1"/>
</dbReference>
<dbReference type="GO" id="GO:0015293">
    <property type="term" value="F:symporter activity"/>
    <property type="evidence" value="ECO:0007669"/>
    <property type="project" value="UniProtKB-KW"/>
</dbReference>
<dbReference type="PANTHER" id="PTHR43157:SF73">
    <property type="entry name" value="WW DOMAIN-CONTAINING OXIDOREDUCTASE-LIKE PROTEIN"/>
    <property type="match status" value="1"/>
</dbReference>
<evidence type="ECO:0000256" key="10">
    <source>
        <dbReference type="PIRSR" id="PIRSR600175-2"/>
    </source>
</evidence>